<dbReference type="EMBL" id="BMVC01000005">
    <property type="protein sequence ID" value="GHC92286.1"/>
    <property type="molecule type" value="Genomic_DNA"/>
</dbReference>
<proteinExistence type="predicted"/>
<gene>
    <name evidence="1" type="ORF">GCM10010334_27960</name>
</gene>
<dbReference type="AlphaFoldDB" id="A0A919C9U2"/>
<reference evidence="1" key="2">
    <citation type="submission" date="2020-09" db="EMBL/GenBank/DDBJ databases">
        <authorList>
            <person name="Sun Q."/>
            <person name="Ohkuma M."/>
        </authorList>
    </citation>
    <scope>NUCLEOTIDE SEQUENCE</scope>
    <source>
        <strain evidence="1">JCM 4637</strain>
    </source>
</reference>
<accession>A0A919C9U2</accession>
<dbReference type="Proteomes" id="UP000638353">
    <property type="component" value="Unassembled WGS sequence"/>
</dbReference>
<sequence length="408" mass="44148">MAAHEGGTRYGRRAVLALGGLLAASCALPSAPADTASRDVRRLLDRRAAALLTRDRAAFLDVLAPGAQGLRSTQGEEFDHLAGVPLKDWHYRLTGLDRTGVSAVTARVELRYRIDGYDAVPAVSAHRVDLVREDGQWYVTGDRPGRSGAQELWQQGPVTVARGRRSVVLGTGHSTDRLRRIAEAADGAADAVARTWTREEELKTVLLVPPSLNAMGALLGEPAAGYRGIAAVTTGASDRGRRTSADRVIVNPEAYDVLGAVGRQVVLTHETTHVATRTDTTAATPMWLSEGFADWVAYRDSDRTPAQIAPELQRTVRSEGPPAALPADEDFRFAGDADRLAGAYEGGWLACRMIVERRDAATLLEFYRTVGAHPQRDGAVEAALQRHLGTTPQEFTARWRSYVRDALV</sequence>
<name>A0A919C9U2_9ACTN</name>
<comment type="caution">
    <text evidence="1">The sequence shown here is derived from an EMBL/GenBank/DDBJ whole genome shotgun (WGS) entry which is preliminary data.</text>
</comment>
<dbReference type="InterPro" id="IPR032710">
    <property type="entry name" value="NTF2-like_dom_sf"/>
</dbReference>
<dbReference type="SUPFAM" id="SSF54427">
    <property type="entry name" value="NTF2-like"/>
    <property type="match status" value="1"/>
</dbReference>
<evidence type="ECO:0000313" key="1">
    <source>
        <dbReference type="EMBL" id="GHC92286.1"/>
    </source>
</evidence>
<evidence type="ECO:0000313" key="2">
    <source>
        <dbReference type="Proteomes" id="UP000638353"/>
    </source>
</evidence>
<reference evidence="1" key="1">
    <citation type="journal article" date="2014" name="Int. J. Syst. Evol. Microbiol.">
        <title>Complete genome sequence of Corynebacterium casei LMG S-19264T (=DSM 44701T), isolated from a smear-ripened cheese.</title>
        <authorList>
            <consortium name="US DOE Joint Genome Institute (JGI-PGF)"/>
            <person name="Walter F."/>
            <person name="Albersmeier A."/>
            <person name="Kalinowski J."/>
            <person name="Ruckert C."/>
        </authorList>
    </citation>
    <scope>NUCLEOTIDE SEQUENCE</scope>
    <source>
        <strain evidence="1">JCM 4637</strain>
    </source>
</reference>
<dbReference type="RefSeq" id="WP_189821764.1">
    <property type="nucleotide sequence ID" value="NZ_BMVC01000005.1"/>
</dbReference>
<organism evidence="1 2">
    <name type="scientific">Streptomyces finlayi</name>
    <dbReference type="NCBI Taxonomy" id="67296"/>
    <lineage>
        <taxon>Bacteria</taxon>
        <taxon>Bacillati</taxon>
        <taxon>Actinomycetota</taxon>
        <taxon>Actinomycetes</taxon>
        <taxon>Kitasatosporales</taxon>
        <taxon>Streptomycetaceae</taxon>
        <taxon>Streptomyces</taxon>
    </lineage>
</organism>
<protein>
    <submittedName>
        <fullName evidence="1">Uncharacterized protein</fullName>
    </submittedName>
</protein>